<gene>
    <name evidence="3" type="primary">LOC140691651</name>
</gene>
<keyword evidence="2" id="KW-1185">Reference proteome</keyword>
<evidence type="ECO:0000313" key="3">
    <source>
        <dbReference type="RefSeq" id="XP_072811618.1"/>
    </source>
</evidence>
<reference evidence="3" key="1">
    <citation type="submission" date="2025-08" db="UniProtKB">
        <authorList>
            <consortium name="RefSeq"/>
        </authorList>
    </citation>
    <scope>IDENTIFICATION</scope>
</reference>
<evidence type="ECO:0000256" key="1">
    <source>
        <dbReference type="SAM" id="MobiDB-lite"/>
    </source>
</evidence>
<dbReference type="InterPro" id="IPR036445">
    <property type="entry name" value="GPCR_2_extracell_dom_sf"/>
</dbReference>
<evidence type="ECO:0000313" key="2">
    <source>
        <dbReference type="Proteomes" id="UP001652581"/>
    </source>
</evidence>
<dbReference type="Proteomes" id="UP001652581">
    <property type="component" value="Chromosome 36"/>
</dbReference>
<organism evidence="2 3">
    <name type="scientific">Vicugna pacos</name>
    <name type="common">Alpaca</name>
    <name type="synonym">Lama pacos</name>
    <dbReference type="NCBI Taxonomy" id="30538"/>
    <lineage>
        <taxon>Eukaryota</taxon>
        <taxon>Metazoa</taxon>
        <taxon>Chordata</taxon>
        <taxon>Craniata</taxon>
        <taxon>Vertebrata</taxon>
        <taxon>Euteleostomi</taxon>
        <taxon>Mammalia</taxon>
        <taxon>Eutheria</taxon>
        <taxon>Laurasiatheria</taxon>
        <taxon>Artiodactyla</taxon>
        <taxon>Tylopoda</taxon>
        <taxon>Camelidae</taxon>
        <taxon>Vicugna</taxon>
    </lineage>
</organism>
<protein>
    <submittedName>
        <fullName evidence="3">Adhesion G protein-coupled receptor B1-like</fullName>
    </submittedName>
</protein>
<dbReference type="Gene3D" id="4.10.1240.10">
    <property type="entry name" value="GPCR, family 2, extracellular hormone receptor domain"/>
    <property type="match status" value="1"/>
</dbReference>
<accession>A0ABM5CSI7</accession>
<proteinExistence type="predicted"/>
<name>A0ABM5CSI7_VICPA</name>
<feature type="compositionally biased region" description="Gly residues" evidence="1">
    <location>
        <begin position="121"/>
        <end position="137"/>
    </location>
</feature>
<sequence>MQPGTYSSFSQGTCPGILEGDLAGATQICLSVSTRKLEAVIPVGQVQVGLWERPADVGTHRLPALGIEGGGFEGVPVEACLCNRKTRGILLPTDAWRLEELGDEGQQLELPAPGTERSRGRGSGGAAGAGGRGGRGGRWLPCRARVPGSSVPSIVHDAWHERSLQSLSNCDRCFQGGTRTCRPPQFRGSYRQSPEKQISFGNIALCPTGQRMKMERVVKLEPVLGQLLPGPGASPAGVQWAFLQESWVETQDCFLQQSPEPHGSCDEDNFGAVLWKDTPAGEVAAVRCPHNGTDLRAPGKGSAQTT</sequence>
<dbReference type="GeneID" id="140691651"/>
<feature type="region of interest" description="Disordered" evidence="1">
    <location>
        <begin position="103"/>
        <end position="139"/>
    </location>
</feature>
<dbReference type="RefSeq" id="XP_072811618.1">
    <property type="nucleotide sequence ID" value="XM_072955517.1"/>
</dbReference>